<dbReference type="EMBL" id="LVVM01002858">
    <property type="protein sequence ID" value="OJA15802.1"/>
    <property type="molecule type" value="Genomic_DNA"/>
</dbReference>
<organism evidence="1 2">
    <name type="scientific">Rhizopogon vesiculosus</name>
    <dbReference type="NCBI Taxonomy" id="180088"/>
    <lineage>
        <taxon>Eukaryota</taxon>
        <taxon>Fungi</taxon>
        <taxon>Dikarya</taxon>
        <taxon>Basidiomycota</taxon>
        <taxon>Agaricomycotina</taxon>
        <taxon>Agaricomycetes</taxon>
        <taxon>Agaricomycetidae</taxon>
        <taxon>Boletales</taxon>
        <taxon>Suillineae</taxon>
        <taxon>Rhizopogonaceae</taxon>
        <taxon>Rhizopogon</taxon>
    </lineage>
</organism>
<evidence type="ECO:0000313" key="1">
    <source>
        <dbReference type="EMBL" id="OJA15802.1"/>
    </source>
</evidence>
<sequence length="66" mass="7252">MTSINIVSTNCRRLPSPCATRMLEQLDLSPPPPLYTIPISSVLGVRSTLILPWVATPLPFPAMKTF</sequence>
<feature type="non-terminal residue" evidence="1">
    <location>
        <position position="66"/>
    </location>
</feature>
<dbReference type="Proteomes" id="UP000183567">
    <property type="component" value="Unassembled WGS sequence"/>
</dbReference>
<gene>
    <name evidence="1" type="ORF">AZE42_10751</name>
</gene>
<name>A0A1J8R204_9AGAM</name>
<reference evidence="1 2" key="1">
    <citation type="submission" date="2016-03" db="EMBL/GenBank/DDBJ databases">
        <title>Comparative genomics of the ectomycorrhizal sister species Rhizopogon vinicolor and Rhizopogon vesiculosus (Basidiomycota: Boletales) reveals a divergence of the mating type B locus.</title>
        <authorList>
            <person name="Mujic A.B."/>
            <person name="Kuo A."/>
            <person name="Tritt A."/>
            <person name="Lipzen A."/>
            <person name="Chen C."/>
            <person name="Johnson J."/>
            <person name="Sharma A."/>
            <person name="Barry K."/>
            <person name="Grigoriev I.V."/>
            <person name="Spatafora J.W."/>
        </authorList>
    </citation>
    <scope>NUCLEOTIDE SEQUENCE [LARGE SCALE GENOMIC DNA]</scope>
    <source>
        <strain evidence="1 2">AM-OR11-056</strain>
    </source>
</reference>
<protein>
    <submittedName>
        <fullName evidence="1">Uncharacterized protein</fullName>
    </submittedName>
</protein>
<accession>A0A1J8R204</accession>
<keyword evidence="2" id="KW-1185">Reference proteome</keyword>
<evidence type="ECO:0000313" key="2">
    <source>
        <dbReference type="Proteomes" id="UP000183567"/>
    </source>
</evidence>
<proteinExistence type="predicted"/>
<dbReference type="AlphaFoldDB" id="A0A1J8R204"/>
<comment type="caution">
    <text evidence="1">The sequence shown here is derived from an EMBL/GenBank/DDBJ whole genome shotgun (WGS) entry which is preliminary data.</text>
</comment>